<evidence type="ECO:0000256" key="2">
    <source>
        <dbReference type="ARBA" id="ARBA00022598"/>
    </source>
</evidence>
<dbReference type="PANTHER" id="PTHR11451:SF44">
    <property type="entry name" value="THREONINE--TRNA LIGASE, CHLOROPLASTIC_MITOCHONDRIAL 2"/>
    <property type="match status" value="1"/>
</dbReference>
<protein>
    <submittedName>
        <fullName evidence="8">Threonine--tRNA ligase</fullName>
        <ecNumber evidence="8">6.1.1.3</ecNumber>
    </submittedName>
</protein>
<name>A0A2X0X799_9GAMM</name>
<proteinExistence type="predicted"/>
<keyword evidence="5" id="KW-0648">Protein biosynthesis</keyword>
<dbReference type="Gene3D" id="3.30.930.10">
    <property type="entry name" value="Bira Bifunctional Protein, Domain 2"/>
    <property type="match status" value="1"/>
</dbReference>
<evidence type="ECO:0000256" key="4">
    <source>
        <dbReference type="ARBA" id="ARBA00022840"/>
    </source>
</evidence>
<sequence length="138" mass="15201">MIHRAMLGSIERFMGVLTEEFAGSFPTWLSPVQAVVMSITDAQADYAKQVADKLDAAGLRVKTDLRNDKVGFKVREHTLMHVPYMLVCGAKEAESGNVAVRTRKGTDLGVMSIDDLINLIKSDIIQRNLVPLGESLKK</sequence>
<accession>A0A2X0X799</accession>
<evidence type="ECO:0000313" key="9">
    <source>
        <dbReference type="Proteomes" id="UP000250086"/>
    </source>
</evidence>
<dbReference type="InterPro" id="IPR047246">
    <property type="entry name" value="ThrRS_anticodon"/>
</dbReference>
<dbReference type="InterPro" id="IPR004154">
    <property type="entry name" value="Anticodon-bd"/>
</dbReference>
<dbReference type="EC" id="6.1.1.3" evidence="8"/>
<gene>
    <name evidence="8" type="primary">thrS_5</name>
    <name evidence="8" type="ORF">NCTC13093_02591</name>
</gene>
<evidence type="ECO:0000256" key="5">
    <source>
        <dbReference type="ARBA" id="ARBA00022917"/>
    </source>
</evidence>
<keyword evidence="1" id="KW-0963">Cytoplasm</keyword>
<dbReference type="Gene3D" id="3.40.50.800">
    <property type="entry name" value="Anticodon-binding domain"/>
    <property type="match status" value="1"/>
</dbReference>
<dbReference type="GO" id="GO:0005829">
    <property type="term" value="C:cytosol"/>
    <property type="evidence" value="ECO:0007669"/>
    <property type="project" value="TreeGrafter"/>
</dbReference>
<keyword evidence="3" id="KW-0547">Nucleotide-binding</keyword>
<dbReference type="EMBL" id="UAPV01000008">
    <property type="protein sequence ID" value="SPT78957.1"/>
    <property type="molecule type" value="Genomic_DNA"/>
</dbReference>
<reference evidence="8 9" key="1">
    <citation type="submission" date="2018-06" db="EMBL/GenBank/DDBJ databases">
        <authorList>
            <consortium name="Pathogen Informatics"/>
            <person name="Doyle S."/>
        </authorList>
    </citation>
    <scope>NUCLEOTIDE SEQUENCE [LARGE SCALE GENOMIC DNA]</scope>
    <source>
        <strain evidence="8 9">NCTC13093</strain>
    </source>
</reference>
<keyword evidence="6" id="KW-0030">Aminoacyl-tRNA synthetase</keyword>
<evidence type="ECO:0000259" key="7">
    <source>
        <dbReference type="Pfam" id="PF03129"/>
    </source>
</evidence>
<dbReference type="GO" id="GO:0006435">
    <property type="term" value="P:threonyl-tRNA aminoacylation"/>
    <property type="evidence" value="ECO:0007669"/>
    <property type="project" value="TreeGrafter"/>
</dbReference>
<keyword evidence="4" id="KW-0067">ATP-binding</keyword>
<dbReference type="CDD" id="cd00860">
    <property type="entry name" value="ThrRS_anticodon"/>
    <property type="match status" value="1"/>
</dbReference>
<evidence type="ECO:0000256" key="1">
    <source>
        <dbReference type="ARBA" id="ARBA00022490"/>
    </source>
</evidence>
<keyword evidence="9" id="KW-1185">Reference proteome</keyword>
<dbReference type="GO" id="GO:0004829">
    <property type="term" value="F:threonine-tRNA ligase activity"/>
    <property type="evidence" value="ECO:0007669"/>
    <property type="project" value="UniProtKB-EC"/>
</dbReference>
<dbReference type="AlphaFoldDB" id="A0A2X0X799"/>
<evidence type="ECO:0000313" key="8">
    <source>
        <dbReference type="EMBL" id="SPT78957.1"/>
    </source>
</evidence>
<dbReference type="InterPro" id="IPR036621">
    <property type="entry name" value="Anticodon-bd_dom_sf"/>
</dbReference>
<organism evidence="8 9">
    <name type="scientific">Anaerobiospirillum thomasii</name>
    <dbReference type="NCBI Taxonomy" id="179995"/>
    <lineage>
        <taxon>Bacteria</taxon>
        <taxon>Pseudomonadati</taxon>
        <taxon>Pseudomonadota</taxon>
        <taxon>Gammaproteobacteria</taxon>
        <taxon>Aeromonadales</taxon>
        <taxon>Succinivibrionaceae</taxon>
        <taxon>Anaerobiospirillum</taxon>
    </lineage>
</organism>
<dbReference type="Pfam" id="PF03129">
    <property type="entry name" value="HGTP_anticodon"/>
    <property type="match status" value="1"/>
</dbReference>
<dbReference type="SUPFAM" id="SSF52954">
    <property type="entry name" value="Class II aaRS ABD-related"/>
    <property type="match status" value="1"/>
</dbReference>
<feature type="domain" description="Anticodon-binding" evidence="7">
    <location>
        <begin position="33"/>
        <end position="122"/>
    </location>
</feature>
<dbReference type="FunFam" id="3.40.50.800:FF:000001">
    <property type="entry name" value="Threonine--tRNA ligase"/>
    <property type="match status" value="1"/>
</dbReference>
<dbReference type="GO" id="GO:0005524">
    <property type="term" value="F:ATP binding"/>
    <property type="evidence" value="ECO:0007669"/>
    <property type="project" value="UniProtKB-KW"/>
</dbReference>
<evidence type="ECO:0000256" key="3">
    <source>
        <dbReference type="ARBA" id="ARBA00022741"/>
    </source>
</evidence>
<dbReference type="InterPro" id="IPR045864">
    <property type="entry name" value="aa-tRNA-synth_II/BPL/LPL"/>
</dbReference>
<evidence type="ECO:0000256" key="6">
    <source>
        <dbReference type="ARBA" id="ARBA00023146"/>
    </source>
</evidence>
<dbReference type="Proteomes" id="UP000250086">
    <property type="component" value="Unassembled WGS sequence"/>
</dbReference>
<dbReference type="PANTHER" id="PTHR11451">
    <property type="entry name" value="THREONINE-TRNA LIGASE"/>
    <property type="match status" value="1"/>
</dbReference>
<keyword evidence="2 8" id="KW-0436">Ligase</keyword>